<feature type="compositionally biased region" description="Low complexity" evidence="1">
    <location>
        <begin position="100"/>
        <end position="114"/>
    </location>
</feature>
<sequence length="186" mass="19660">MQTPWYSYVPTHLTVSDPPCQQITEDLSHGPKLILDSSLIETEQSDTHSFSPSHGGLEEDKGHSTTATPTSITRNDGRRGGNLPDDATTSVEGYTHSPDTNEYTTLTPMTPTKTGSPGVTEVTIVGDSTSKADLTLPGDYGSSRDPSGRSYTTHASESAGHSSGSEDHGANTTSGPIRKPQIPGEF</sequence>
<evidence type="ECO:0008006" key="3">
    <source>
        <dbReference type="Google" id="ProtNLM"/>
    </source>
</evidence>
<name>A0A8C2RWW7_CAPHI</name>
<feature type="region of interest" description="Disordered" evidence="1">
    <location>
        <begin position="42"/>
        <end position="186"/>
    </location>
</feature>
<accession>A0A8C2RWW7</accession>
<evidence type="ECO:0000256" key="1">
    <source>
        <dbReference type="SAM" id="MobiDB-lite"/>
    </source>
</evidence>
<dbReference type="AlphaFoldDB" id="A0A8C2RWW7"/>
<reference evidence="2" key="2">
    <citation type="submission" date="2025-08" db="UniProtKB">
        <authorList>
            <consortium name="Ensembl"/>
        </authorList>
    </citation>
    <scope>IDENTIFICATION</scope>
</reference>
<feature type="compositionally biased region" description="Polar residues" evidence="1">
    <location>
        <begin position="64"/>
        <end position="74"/>
    </location>
</feature>
<dbReference type="Ensembl" id="ENSCHIT00010047980.1">
    <property type="protein sequence ID" value="ENSCHIP00010034083.1"/>
    <property type="gene ID" value="ENSCHIG00010025402.1"/>
</dbReference>
<evidence type="ECO:0000313" key="2">
    <source>
        <dbReference type="Ensembl" id="ENSCHIP00010034083.1"/>
    </source>
</evidence>
<feature type="compositionally biased region" description="Polar residues" evidence="1">
    <location>
        <begin position="42"/>
        <end position="52"/>
    </location>
</feature>
<feature type="compositionally biased region" description="Low complexity" evidence="1">
    <location>
        <begin position="152"/>
        <end position="163"/>
    </location>
</feature>
<protein>
    <recommendedName>
        <fullName evidence="3">CD44 antigen</fullName>
    </recommendedName>
</protein>
<organism evidence="2">
    <name type="scientific">Capra hircus</name>
    <name type="common">Goat</name>
    <dbReference type="NCBI Taxonomy" id="9925"/>
    <lineage>
        <taxon>Eukaryota</taxon>
        <taxon>Metazoa</taxon>
        <taxon>Chordata</taxon>
        <taxon>Craniata</taxon>
        <taxon>Vertebrata</taxon>
        <taxon>Euteleostomi</taxon>
        <taxon>Mammalia</taxon>
        <taxon>Eutheria</taxon>
        <taxon>Laurasiatheria</taxon>
        <taxon>Artiodactyla</taxon>
        <taxon>Ruminantia</taxon>
        <taxon>Pecora</taxon>
        <taxon>Bovidae</taxon>
        <taxon>Caprinae</taxon>
        <taxon>Capra</taxon>
    </lineage>
</organism>
<reference evidence="2" key="1">
    <citation type="submission" date="2019-03" db="EMBL/GenBank/DDBJ databases">
        <title>Genome sequencing and reference-guided assembly of Black Bengal Goat (Capra hircus).</title>
        <authorList>
            <person name="Siddiki A.Z."/>
            <person name="Baten A."/>
            <person name="Billah M."/>
            <person name="Alam M.A.U."/>
            <person name="Shawrob K.S.M."/>
            <person name="Saha S."/>
            <person name="Chowdhury M."/>
            <person name="Rahman A.H."/>
            <person name="Stear M."/>
            <person name="Miah G."/>
            <person name="Das G.B."/>
            <person name="Hossain M.M."/>
            <person name="Kumkum M."/>
            <person name="Islam M.S."/>
            <person name="Mollah A.M."/>
            <person name="Ahsan A."/>
            <person name="Tusar F."/>
            <person name="Khan M.K.I."/>
        </authorList>
    </citation>
    <scope>NUCLEOTIDE SEQUENCE [LARGE SCALE GENOMIC DNA]</scope>
</reference>
<proteinExistence type="predicted"/>